<dbReference type="EMBL" id="JACHHQ010000005">
    <property type="protein sequence ID" value="MBB5200642.1"/>
    <property type="molecule type" value="Genomic_DNA"/>
</dbReference>
<comment type="caution">
    <text evidence="1">The sequence shown here is derived from an EMBL/GenBank/DDBJ whole genome shotgun (WGS) entry which is preliminary data.</text>
</comment>
<reference evidence="1 2" key="1">
    <citation type="submission" date="2020-08" db="EMBL/GenBank/DDBJ databases">
        <title>Genomic Encyclopedia of Type Strains, Phase IV (KMG-IV): sequencing the most valuable type-strain genomes for metagenomic binning, comparative biology and taxonomic classification.</title>
        <authorList>
            <person name="Goeker M."/>
        </authorList>
    </citation>
    <scope>NUCLEOTIDE SEQUENCE [LARGE SCALE GENOMIC DNA]</scope>
    <source>
        <strain evidence="1 2">DSM 23240</strain>
    </source>
</reference>
<proteinExistence type="predicted"/>
<organism evidence="1 2">
    <name type="scientific">Glaciimonas immobilis</name>
    <dbReference type="NCBI Taxonomy" id="728004"/>
    <lineage>
        <taxon>Bacteria</taxon>
        <taxon>Pseudomonadati</taxon>
        <taxon>Pseudomonadota</taxon>
        <taxon>Betaproteobacteria</taxon>
        <taxon>Burkholderiales</taxon>
        <taxon>Oxalobacteraceae</taxon>
        <taxon>Glaciimonas</taxon>
    </lineage>
</organism>
<gene>
    <name evidence="1" type="ORF">HNR39_002484</name>
</gene>
<accession>A0A840RU13</accession>
<evidence type="ECO:0000313" key="1">
    <source>
        <dbReference type="EMBL" id="MBB5200642.1"/>
    </source>
</evidence>
<dbReference type="Proteomes" id="UP000571084">
    <property type="component" value="Unassembled WGS sequence"/>
</dbReference>
<dbReference type="RefSeq" id="WP_168055875.1">
    <property type="nucleotide sequence ID" value="NZ_JAAOZT010000007.1"/>
</dbReference>
<dbReference type="AlphaFoldDB" id="A0A840RU13"/>
<name>A0A840RU13_9BURK</name>
<evidence type="ECO:0000313" key="2">
    <source>
        <dbReference type="Proteomes" id="UP000571084"/>
    </source>
</evidence>
<sequence length="162" mass="18836">MSTYTDQVRDYVHRYEQETGEVGLIDPHEVAAWAYRHGLIKPNTKTIIDAIASDISQVFREEHRTDSRGRRYRAKHAIKITKGNKQGSLWADIDDKNAPRSHFVRSFAERRRQVVGECVQLKTDVDVYNEKNLTSEPIQIVLDFTEDVDELLQKYEDTAEEI</sequence>
<protein>
    <submittedName>
        <fullName evidence="1">Uncharacterized protein</fullName>
    </submittedName>
</protein>
<keyword evidence="2" id="KW-1185">Reference proteome</keyword>